<evidence type="ECO:0000313" key="3">
    <source>
        <dbReference type="Proteomes" id="UP000230233"/>
    </source>
</evidence>
<protein>
    <submittedName>
        <fullName evidence="2">Uncharacterized protein</fullName>
    </submittedName>
</protein>
<dbReference type="EMBL" id="PDUG01000006">
    <property type="protein sequence ID" value="PIC16517.1"/>
    <property type="molecule type" value="Genomic_DNA"/>
</dbReference>
<keyword evidence="3" id="KW-1185">Reference proteome</keyword>
<evidence type="ECO:0000256" key="1">
    <source>
        <dbReference type="SAM" id="MobiDB-lite"/>
    </source>
</evidence>
<evidence type="ECO:0000313" key="2">
    <source>
        <dbReference type="EMBL" id="PIC16517.1"/>
    </source>
</evidence>
<reference evidence="3" key="1">
    <citation type="submission" date="2017-10" db="EMBL/GenBank/DDBJ databases">
        <title>Rapid genome shrinkage in a self-fertile nematode reveals novel sperm competition proteins.</title>
        <authorList>
            <person name="Yin D."/>
            <person name="Schwarz E.M."/>
            <person name="Thomas C.G."/>
            <person name="Felde R.L."/>
            <person name="Korf I.F."/>
            <person name="Cutter A.D."/>
            <person name="Schartner C.M."/>
            <person name="Ralston E.J."/>
            <person name="Meyer B.J."/>
            <person name="Haag E.S."/>
        </authorList>
    </citation>
    <scope>NUCLEOTIDE SEQUENCE [LARGE SCALE GENOMIC DNA]</scope>
    <source>
        <strain evidence="3">JU1422</strain>
    </source>
</reference>
<feature type="region of interest" description="Disordered" evidence="1">
    <location>
        <begin position="90"/>
        <end position="131"/>
    </location>
</feature>
<name>A0A2G5SNB3_9PELO</name>
<organism evidence="2 3">
    <name type="scientific">Caenorhabditis nigoni</name>
    <dbReference type="NCBI Taxonomy" id="1611254"/>
    <lineage>
        <taxon>Eukaryota</taxon>
        <taxon>Metazoa</taxon>
        <taxon>Ecdysozoa</taxon>
        <taxon>Nematoda</taxon>
        <taxon>Chromadorea</taxon>
        <taxon>Rhabditida</taxon>
        <taxon>Rhabditina</taxon>
        <taxon>Rhabditomorpha</taxon>
        <taxon>Rhabditoidea</taxon>
        <taxon>Rhabditidae</taxon>
        <taxon>Peloderinae</taxon>
        <taxon>Caenorhabditis</taxon>
    </lineage>
</organism>
<gene>
    <name evidence="2" type="primary">Cnig_chr_X.g23096</name>
    <name evidence="2" type="ORF">B9Z55_023096</name>
</gene>
<proteinExistence type="predicted"/>
<accession>A0A2G5SNB3</accession>
<comment type="caution">
    <text evidence="2">The sequence shown here is derived from an EMBL/GenBank/DDBJ whole genome shotgun (WGS) entry which is preliminary data.</text>
</comment>
<dbReference type="Proteomes" id="UP000230233">
    <property type="component" value="Chromosome X"/>
</dbReference>
<feature type="region of interest" description="Disordered" evidence="1">
    <location>
        <begin position="1"/>
        <end position="76"/>
    </location>
</feature>
<dbReference type="AlphaFoldDB" id="A0A2G5SNB3"/>
<sequence>MSPATGPKEGKVWQGRIKGQEQFTTGSPANIKFQRSKDPGKPLINVTKSDACQKDRCGTANQKMSRSRSHPAKSGRILECDLEGVQMPSYTGQSSRVIGQRKEVNSPIQSSERSMMSPIQCPVVRQSTKSL</sequence>